<organism evidence="2 3">
    <name type="scientific">Escherichia coli</name>
    <dbReference type="NCBI Taxonomy" id="562"/>
    <lineage>
        <taxon>Bacteria</taxon>
        <taxon>Pseudomonadati</taxon>
        <taxon>Pseudomonadota</taxon>
        <taxon>Gammaproteobacteria</taxon>
        <taxon>Enterobacterales</taxon>
        <taxon>Enterobacteriaceae</taxon>
        <taxon>Escherichia</taxon>
    </lineage>
</organism>
<sequence length="49" mass="5634">MAEVTQLKRYDARPINWGKWFLIGIGMLVSAFILLVPMIYIFVQAFSKG</sequence>
<evidence type="ECO:0000256" key="1">
    <source>
        <dbReference type="SAM" id="Phobius"/>
    </source>
</evidence>
<accession>A0A418GB82</accession>
<protein>
    <submittedName>
        <fullName evidence="2">Sulfate/thiosulfate ABC transporter permease CysW</fullName>
    </submittedName>
</protein>
<dbReference type="EMBL" id="QXHA01001858">
    <property type="protein sequence ID" value="RIB38146.1"/>
    <property type="molecule type" value="Genomic_DNA"/>
</dbReference>
<comment type="caution">
    <text evidence="2">The sequence shown here is derived from an EMBL/GenBank/DDBJ whole genome shotgun (WGS) entry which is preliminary data.</text>
</comment>
<feature type="transmembrane region" description="Helical" evidence="1">
    <location>
        <begin position="20"/>
        <end position="43"/>
    </location>
</feature>
<keyword evidence="1" id="KW-0472">Membrane</keyword>
<evidence type="ECO:0000313" key="2">
    <source>
        <dbReference type="EMBL" id="RIB38146.1"/>
    </source>
</evidence>
<keyword evidence="1" id="KW-0812">Transmembrane</keyword>
<dbReference type="AlphaFoldDB" id="A0A418GB82"/>
<evidence type="ECO:0000313" key="3">
    <source>
        <dbReference type="Proteomes" id="UP000284508"/>
    </source>
</evidence>
<feature type="non-terminal residue" evidence="2">
    <location>
        <position position="49"/>
    </location>
</feature>
<name>A0A418GB82_ECOLX</name>
<gene>
    <name evidence="2" type="primary">cysW</name>
    <name evidence="2" type="ORF">D3C88_30735</name>
</gene>
<reference evidence="2 3" key="1">
    <citation type="journal article" date="2018" name="BMC Microbiol.">
        <title>Genome sequencing of strains of the most prevalent clonal group of O1:K1:H7 Escherichia coli that causes neonatal meningitis in France.</title>
        <authorList>
            <person name="Geslain G."/>
            <person name="Birgy A."/>
            <person name="Adiba S."/>
            <person name="Magnan M."/>
            <person name="Courroux C."/>
            <person name="Levy C."/>
            <person name="Cohen R."/>
            <person name="Bidet P."/>
            <person name="Bonacorsi S."/>
        </authorList>
    </citation>
    <scope>NUCLEOTIDE SEQUENCE [LARGE SCALE GENOMIC DNA]</scope>
    <source>
        <strain evidence="2 3">S308</strain>
    </source>
</reference>
<keyword evidence="1" id="KW-1133">Transmembrane helix</keyword>
<dbReference type="Proteomes" id="UP000284508">
    <property type="component" value="Unassembled WGS sequence"/>
</dbReference>
<proteinExistence type="predicted"/>